<dbReference type="EMBL" id="JAGFBR010000017">
    <property type="protein sequence ID" value="KAH0452696.1"/>
    <property type="molecule type" value="Genomic_DNA"/>
</dbReference>
<dbReference type="InterPro" id="IPR038765">
    <property type="entry name" value="Papain-like_cys_pep_sf"/>
</dbReference>
<evidence type="ECO:0000256" key="3">
    <source>
        <dbReference type="ARBA" id="ARBA00022801"/>
    </source>
</evidence>
<protein>
    <recommendedName>
        <fullName evidence="4">Ubiquitin-like protease family profile domain-containing protein</fullName>
    </recommendedName>
</protein>
<keyword evidence="3" id="KW-0378">Hydrolase</keyword>
<evidence type="ECO:0000256" key="1">
    <source>
        <dbReference type="ARBA" id="ARBA00005234"/>
    </source>
</evidence>
<evidence type="ECO:0000256" key="2">
    <source>
        <dbReference type="ARBA" id="ARBA00022670"/>
    </source>
</evidence>
<organism evidence="5 6">
    <name type="scientific">Dendrobium chrysotoxum</name>
    <name type="common">Orchid</name>
    <dbReference type="NCBI Taxonomy" id="161865"/>
    <lineage>
        <taxon>Eukaryota</taxon>
        <taxon>Viridiplantae</taxon>
        <taxon>Streptophyta</taxon>
        <taxon>Embryophyta</taxon>
        <taxon>Tracheophyta</taxon>
        <taxon>Spermatophyta</taxon>
        <taxon>Magnoliopsida</taxon>
        <taxon>Liliopsida</taxon>
        <taxon>Asparagales</taxon>
        <taxon>Orchidaceae</taxon>
        <taxon>Epidendroideae</taxon>
        <taxon>Malaxideae</taxon>
        <taxon>Dendrobiinae</taxon>
        <taxon>Dendrobium</taxon>
    </lineage>
</organism>
<proteinExistence type="inferred from homology"/>
<evidence type="ECO:0000259" key="4">
    <source>
        <dbReference type="Pfam" id="PF02902"/>
    </source>
</evidence>
<dbReference type="AlphaFoldDB" id="A0AAV7G8H4"/>
<dbReference type="GO" id="GO:0006508">
    <property type="term" value="P:proteolysis"/>
    <property type="evidence" value="ECO:0007669"/>
    <property type="project" value="UniProtKB-KW"/>
</dbReference>
<keyword evidence="2" id="KW-0645">Protease</keyword>
<dbReference type="GO" id="GO:0008234">
    <property type="term" value="F:cysteine-type peptidase activity"/>
    <property type="evidence" value="ECO:0007669"/>
    <property type="project" value="InterPro"/>
</dbReference>
<dbReference type="Proteomes" id="UP000775213">
    <property type="component" value="Unassembled WGS sequence"/>
</dbReference>
<feature type="domain" description="Ubiquitin-like protease family profile" evidence="4">
    <location>
        <begin position="28"/>
        <end position="75"/>
    </location>
</feature>
<evidence type="ECO:0000313" key="5">
    <source>
        <dbReference type="EMBL" id="KAH0452696.1"/>
    </source>
</evidence>
<dbReference type="InterPro" id="IPR003653">
    <property type="entry name" value="Peptidase_C48_C"/>
</dbReference>
<dbReference type="SUPFAM" id="SSF54001">
    <property type="entry name" value="Cysteine proteinases"/>
    <property type="match status" value="1"/>
</dbReference>
<comment type="similarity">
    <text evidence="1">Belongs to the peptidase C48 family.</text>
</comment>
<dbReference type="Pfam" id="PF02902">
    <property type="entry name" value="Peptidase_C48"/>
    <property type="match status" value="1"/>
</dbReference>
<accession>A0AAV7G8H4</accession>
<gene>
    <name evidence="5" type="ORF">IEQ34_019995</name>
</gene>
<name>A0AAV7G8H4_DENCH</name>
<sequence length="88" mass="10925">MIRYPIQNTRKFVMKFLNSLNFFSQYHHKISRIPTQSNEYDCEIFVCKYMERAILRKKMDWTSFKDWQKYMPKFRAEFGYALCLTIKM</sequence>
<comment type="caution">
    <text evidence="5">The sequence shown here is derived from an EMBL/GenBank/DDBJ whole genome shotgun (WGS) entry which is preliminary data.</text>
</comment>
<reference evidence="5 6" key="1">
    <citation type="journal article" date="2021" name="Hortic Res">
        <title>Chromosome-scale assembly of the Dendrobium chrysotoxum genome enhances the understanding of orchid evolution.</title>
        <authorList>
            <person name="Zhang Y."/>
            <person name="Zhang G.Q."/>
            <person name="Zhang D."/>
            <person name="Liu X.D."/>
            <person name="Xu X.Y."/>
            <person name="Sun W.H."/>
            <person name="Yu X."/>
            <person name="Zhu X."/>
            <person name="Wang Z.W."/>
            <person name="Zhao X."/>
            <person name="Zhong W.Y."/>
            <person name="Chen H."/>
            <person name="Yin W.L."/>
            <person name="Huang T."/>
            <person name="Niu S.C."/>
            <person name="Liu Z.J."/>
        </authorList>
    </citation>
    <scope>NUCLEOTIDE SEQUENCE [LARGE SCALE GENOMIC DNA]</scope>
    <source>
        <strain evidence="5">Lindl</strain>
    </source>
</reference>
<dbReference type="Gene3D" id="1.10.418.20">
    <property type="match status" value="1"/>
</dbReference>
<keyword evidence="6" id="KW-1185">Reference proteome</keyword>
<evidence type="ECO:0000313" key="6">
    <source>
        <dbReference type="Proteomes" id="UP000775213"/>
    </source>
</evidence>